<reference evidence="7 8" key="1">
    <citation type="submission" date="2019-01" db="EMBL/GenBank/DDBJ databases">
        <title>Sequencing of cultivated peanut Arachis hypogaea provides insights into genome evolution and oil improvement.</title>
        <authorList>
            <person name="Chen X."/>
        </authorList>
    </citation>
    <scope>NUCLEOTIDE SEQUENCE [LARGE SCALE GENOMIC DNA]</scope>
    <source>
        <strain evidence="8">cv. Fuhuasheng</strain>
        <tissue evidence="7">Leaves</tissue>
    </source>
</reference>
<dbReference type="InterPro" id="IPR018289">
    <property type="entry name" value="MULE_transposase_dom"/>
</dbReference>
<evidence type="ECO:0000313" key="7">
    <source>
        <dbReference type="EMBL" id="RYQ94571.1"/>
    </source>
</evidence>
<dbReference type="Pfam" id="PF04434">
    <property type="entry name" value="SWIM"/>
    <property type="match status" value="1"/>
</dbReference>
<dbReference type="Proteomes" id="UP000289738">
    <property type="component" value="Chromosome B08"/>
</dbReference>
<dbReference type="InterPro" id="IPR007527">
    <property type="entry name" value="Znf_SWIM"/>
</dbReference>
<dbReference type="GO" id="GO:0008270">
    <property type="term" value="F:zinc ion binding"/>
    <property type="evidence" value="ECO:0007669"/>
    <property type="project" value="UniProtKB-KW"/>
</dbReference>
<keyword evidence="3" id="KW-0862">Zinc</keyword>
<keyword evidence="1" id="KW-0479">Metal-binding</keyword>
<sequence>MVGVEARWHAAVEPPRQHAGGVLSQHAGGVLTWRNLVGQQLHHVGGVLRQHAGVAKAVVGVMEDTANLVVYRNGEIIRNTHEGVRFVSENIFSFVVPCTMTLMELQNGLCQSMENGTLMRVSRILYRTPVVVFGGLIQFDTIPITDEASMQNMFQIHRQTYMRHPQIELYVEFEAVEAVAVQNDIDVNDDIAAVYEGLNSDSEEDFEATYEAGDEDEDGDVGVEAAVENVVVHPSSSQPMGVPPFMCELDLDAMHAPEFPEYANRGIADPEDGEFRIGMEYSSRKSVVAAIRSFTISRGVDYDVLIRRKGCWEIRRYNGRHTCTIGTISQDHSKLDSDTVAEAIRPLVETDPSIKVKSIIAEVQSRFNYTISYRKAWLAKQKSVANVFGDWEESYQALPWWLSVMVQKIPGSVVQIETRPLYNGNEEAQGVKILHRVFWSFNPCIRAFRHCKPLVQVDGTHLYGKYKGTLLVAVAQDGNQNIVPIAFALVEGETVDAWHFFLRNLREYVVRKDGVGMISDRHESIRAAVNRSGDDWQPPRAWWMFCIRHIGSNFLRAFKVSHLQKLVVNIGYSRTVEEYNINYKRLEERGEAYARLNELFTRKSAETHERKRAGFTYSAFAQQRIEASMQQAGNIVVHRFDRRNEVFEVRETTTGKVLVVDLARRTCNCGHFQVERIPCRHVIACCANQRLDWQLYVHDVYKMTEVRKVYRFEFAPLGDPETWPPYEGPTLVANPALRRTSKGRPKLTRYLNEMDSRDMRGPRICRLCGAQGHSRSRCPQRAGPSGAGS</sequence>
<evidence type="ECO:0000256" key="5">
    <source>
        <dbReference type="SAM" id="Coils"/>
    </source>
</evidence>
<dbReference type="PROSITE" id="PS50966">
    <property type="entry name" value="ZF_SWIM"/>
    <property type="match status" value="1"/>
</dbReference>
<proteinExistence type="predicted"/>
<protein>
    <recommendedName>
        <fullName evidence="6">SWIM-type domain-containing protein</fullName>
    </recommendedName>
</protein>
<evidence type="ECO:0000313" key="8">
    <source>
        <dbReference type="Proteomes" id="UP000289738"/>
    </source>
</evidence>
<gene>
    <name evidence="7" type="ORF">Ahy_B08g089507</name>
</gene>
<organism evidence="7 8">
    <name type="scientific">Arachis hypogaea</name>
    <name type="common">Peanut</name>
    <dbReference type="NCBI Taxonomy" id="3818"/>
    <lineage>
        <taxon>Eukaryota</taxon>
        <taxon>Viridiplantae</taxon>
        <taxon>Streptophyta</taxon>
        <taxon>Embryophyta</taxon>
        <taxon>Tracheophyta</taxon>
        <taxon>Spermatophyta</taxon>
        <taxon>Magnoliopsida</taxon>
        <taxon>eudicotyledons</taxon>
        <taxon>Gunneridae</taxon>
        <taxon>Pentapetalae</taxon>
        <taxon>rosids</taxon>
        <taxon>fabids</taxon>
        <taxon>Fabales</taxon>
        <taxon>Fabaceae</taxon>
        <taxon>Papilionoideae</taxon>
        <taxon>50 kb inversion clade</taxon>
        <taxon>dalbergioids sensu lato</taxon>
        <taxon>Dalbergieae</taxon>
        <taxon>Pterocarpus clade</taxon>
        <taxon>Arachis</taxon>
    </lineage>
</organism>
<dbReference type="AlphaFoldDB" id="A0A444XY16"/>
<name>A0A444XY16_ARAHY</name>
<dbReference type="PANTHER" id="PTHR31973:SF195">
    <property type="entry name" value="MUDR FAMILY TRANSPOSASE"/>
    <property type="match status" value="1"/>
</dbReference>
<evidence type="ECO:0000259" key="6">
    <source>
        <dbReference type="PROSITE" id="PS50966"/>
    </source>
</evidence>
<evidence type="ECO:0000256" key="3">
    <source>
        <dbReference type="ARBA" id="ARBA00022833"/>
    </source>
</evidence>
<keyword evidence="8" id="KW-1185">Reference proteome</keyword>
<feature type="coiled-coil region" evidence="5">
    <location>
        <begin position="569"/>
        <end position="596"/>
    </location>
</feature>
<evidence type="ECO:0000256" key="4">
    <source>
        <dbReference type="PROSITE-ProRule" id="PRU00325"/>
    </source>
</evidence>
<evidence type="ECO:0000256" key="2">
    <source>
        <dbReference type="ARBA" id="ARBA00022771"/>
    </source>
</evidence>
<dbReference type="InterPro" id="IPR006564">
    <property type="entry name" value="Znf_PMZ"/>
</dbReference>
<comment type="caution">
    <text evidence="7">The sequence shown here is derived from an EMBL/GenBank/DDBJ whole genome shotgun (WGS) entry which is preliminary data.</text>
</comment>
<dbReference type="PANTHER" id="PTHR31973">
    <property type="entry name" value="POLYPROTEIN, PUTATIVE-RELATED"/>
    <property type="match status" value="1"/>
</dbReference>
<dbReference type="EMBL" id="SDMP01000018">
    <property type="protein sequence ID" value="RYQ94571.1"/>
    <property type="molecule type" value="Genomic_DNA"/>
</dbReference>
<evidence type="ECO:0000256" key="1">
    <source>
        <dbReference type="ARBA" id="ARBA00022723"/>
    </source>
</evidence>
<dbReference type="SMART" id="SM00575">
    <property type="entry name" value="ZnF_PMZ"/>
    <property type="match status" value="1"/>
</dbReference>
<keyword evidence="5" id="KW-0175">Coiled coil</keyword>
<accession>A0A444XY16</accession>
<feature type="domain" description="SWIM-type" evidence="6">
    <location>
        <begin position="658"/>
        <end position="690"/>
    </location>
</feature>
<dbReference type="Pfam" id="PF10551">
    <property type="entry name" value="MULE"/>
    <property type="match status" value="1"/>
</dbReference>
<keyword evidence="2 4" id="KW-0863">Zinc-finger</keyword>